<evidence type="ECO:0000313" key="3">
    <source>
        <dbReference type="EMBL" id="PNQ74617.1"/>
    </source>
</evidence>
<dbReference type="InterPro" id="IPR001466">
    <property type="entry name" value="Beta-lactam-related"/>
</dbReference>
<keyword evidence="4" id="KW-1185">Reference proteome</keyword>
<accession>A0A2K1E2Y6</accession>
<dbReference type="RefSeq" id="WP_103050470.1">
    <property type="nucleotide sequence ID" value="NZ_POWF01000001.1"/>
</dbReference>
<dbReference type="InterPro" id="IPR012338">
    <property type="entry name" value="Beta-lactam/transpept-like"/>
</dbReference>
<dbReference type="SUPFAM" id="SSF56601">
    <property type="entry name" value="beta-lactamase/transpeptidase-like"/>
    <property type="match status" value="1"/>
</dbReference>
<dbReference type="PANTHER" id="PTHR46825">
    <property type="entry name" value="D-ALANYL-D-ALANINE-CARBOXYPEPTIDASE/ENDOPEPTIDASE AMPH"/>
    <property type="match status" value="1"/>
</dbReference>
<evidence type="ECO:0000313" key="4">
    <source>
        <dbReference type="Proteomes" id="UP000236641"/>
    </source>
</evidence>
<feature type="chain" id="PRO_5014317584" description="Beta-lactamase-related domain-containing protein" evidence="1">
    <location>
        <begin position="22"/>
        <end position="380"/>
    </location>
</feature>
<organism evidence="3 4">
    <name type="scientific">Hanstruepera neustonica</name>
    <dbReference type="NCBI Taxonomy" id="1445657"/>
    <lineage>
        <taxon>Bacteria</taxon>
        <taxon>Pseudomonadati</taxon>
        <taxon>Bacteroidota</taxon>
        <taxon>Flavobacteriia</taxon>
        <taxon>Flavobacteriales</taxon>
        <taxon>Flavobacteriaceae</taxon>
        <taxon>Hanstruepera</taxon>
    </lineage>
</organism>
<gene>
    <name evidence="3" type="ORF">C1T31_00280</name>
</gene>
<sequence>MKKQLLSLVLLFCLTIGYSQITEKITLNDSVIGYLKQTVQNTQLPGINFSIIDNRGKIKNYSEGFSDIEEQVPLTTSHSFFSGSIGKTYAATLVFKLVESGDIDLKKAYLDYFPDTDWLNNLPNIDDITVEMLLQHTSGLPRYVLKPEIWNTFHEDPNKIWSYEDRLSVIFEDEPLHEAGNGWAYSDTNYILLGMLIEKITGENYYDLVKNQILKPQHLSHTYPSLQRKITNLAIGYSRMPPAFQVPNKTVTDKEYFINPQFEWTGGGMASTTEDLAKWAKLYYEGVLLSKNSLVNITTPNPNGKLVEGTSSYGMGSFIYQTDHGEAYGHTGFMPGFNSIFIYYPKYGIAAAMQINCDYAGGVINLNDFMDDLIAISLTK</sequence>
<keyword evidence="1" id="KW-0732">Signal</keyword>
<dbReference type="Proteomes" id="UP000236641">
    <property type="component" value="Unassembled WGS sequence"/>
</dbReference>
<dbReference type="AlphaFoldDB" id="A0A2K1E2Y6"/>
<dbReference type="EMBL" id="POWF01000001">
    <property type="protein sequence ID" value="PNQ74617.1"/>
    <property type="molecule type" value="Genomic_DNA"/>
</dbReference>
<feature type="signal peptide" evidence="1">
    <location>
        <begin position="1"/>
        <end position="21"/>
    </location>
</feature>
<feature type="domain" description="Beta-lactamase-related" evidence="2">
    <location>
        <begin position="34"/>
        <end position="360"/>
    </location>
</feature>
<comment type="caution">
    <text evidence="3">The sequence shown here is derived from an EMBL/GenBank/DDBJ whole genome shotgun (WGS) entry which is preliminary data.</text>
</comment>
<dbReference type="OrthoDB" id="9793489at2"/>
<dbReference type="Pfam" id="PF00144">
    <property type="entry name" value="Beta-lactamase"/>
    <property type="match status" value="1"/>
</dbReference>
<dbReference type="Gene3D" id="3.40.710.10">
    <property type="entry name" value="DD-peptidase/beta-lactamase superfamily"/>
    <property type="match status" value="1"/>
</dbReference>
<protein>
    <recommendedName>
        <fullName evidence="2">Beta-lactamase-related domain-containing protein</fullName>
    </recommendedName>
</protein>
<name>A0A2K1E2Y6_9FLAO</name>
<dbReference type="PANTHER" id="PTHR46825:SF7">
    <property type="entry name" value="D-ALANYL-D-ALANINE CARBOXYPEPTIDASE"/>
    <property type="match status" value="1"/>
</dbReference>
<reference evidence="3 4" key="1">
    <citation type="submission" date="2018-01" db="EMBL/GenBank/DDBJ databases">
        <title>The draft genome of Hanstruepera neustonica JCM19743.</title>
        <authorList>
            <person name="He R.-H."/>
            <person name="Du Z.-J."/>
        </authorList>
    </citation>
    <scope>NUCLEOTIDE SEQUENCE [LARGE SCALE GENOMIC DNA]</scope>
    <source>
        <strain evidence="3 4">JCM19743</strain>
    </source>
</reference>
<evidence type="ECO:0000256" key="1">
    <source>
        <dbReference type="SAM" id="SignalP"/>
    </source>
</evidence>
<evidence type="ECO:0000259" key="2">
    <source>
        <dbReference type="Pfam" id="PF00144"/>
    </source>
</evidence>
<proteinExistence type="predicted"/>
<dbReference type="InterPro" id="IPR050491">
    <property type="entry name" value="AmpC-like"/>
</dbReference>